<evidence type="ECO:0000259" key="9">
    <source>
        <dbReference type="Pfam" id="PF13231"/>
    </source>
</evidence>
<feature type="transmembrane region" description="Helical" evidence="8">
    <location>
        <begin position="93"/>
        <end position="112"/>
    </location>
</feature>
<dbReference type="InterPro" id="IPR050297">
    <property type="entry name" value="LipidA_mod_glycosyltrf_83"/>
</dbReference>
<sequence>MTVVLARFGRPQGKSESGSGLIIAGVVLIVAALFRWAVFAGFFGSDEVTYLGAAKGVLSGEWPHSSYIGSLRYGVNVPVAAFLALFGVNEWGAVAWGFLASLAEVWLVYLIATRVWSSRVGLWAMLLLAVMPLHAHFATRLMADSPLALFLSLGVWFLVRAESGSGRLVDYFWAGLAFGACYWIKDAGLYVAGMMLMAYALLCQRFHWRWGWLVLGVLLMLLGNMALMAWVHGDPLHLVHSGRNSLGRIVETSGPWFYLKALFVDIRHVGLAGWLCLLGLVQMLRGRTVAASSLLGQRLIVIWGLGFTLILSALPIKQSNYILMFAAPLALLGGLLLASLSRRVSASICGMAVVVGGLLAALQQASLHSFTANSLAAVRLADANPDMRIYVPTGAFRADLYAQALNQTNPRRQPLLELAQLDRDLLGGGGSEAWVMRDPQTEGWGDARDHNWSERSECLSRLALHVEPQPGLGLGRLVSAAMLAISHHLPAMGGERIRQQLGVKPAFWYRVIPGCRPS</sequence>
<feature type="transmembrane region" description="Helical" evidence="8">
    <location>
        <begin position="210"/>
        <end position="231"/>
    </location>
</feature>
<dbReference type="GO" id="GO:0016763">
    <property type="term" value="F:pentosyltransferase activity"/>
    <property type="evidence" value="ECO:0007669"/>
    <property type="project" value="TreeGrafter"/>
</dbReference>
<evidence type="ECO:0000256" key="7">
    <source>
        <dbReference type="ARBA" id="ARBA00023136"/>
    </source>
</evidence>
<evidence type="ECO:0000256" key="3">
    <source>
        <dbReference type="ARBA" id="ARBA00022676"/>
    </source>
</evidence>
<dbReference type="Pfam" id="PF13231">
    <property type="entry name" value="PMT_2"/>
    <property type="match status" value="1"/>
</dbReference>
<evidence type="ECO:0000256" key="6">
    <source>
        <dbReference type="ARBA" id="ARBA00022989"/>
    </source>
</evidence>
<feature type="domain" description="Glycosyltransferase RgtA/B/C/D-like" evidence="9">
    <location>
        <begin position="80"/>
        <end position="230"/>
    </location>
</feature>
<reference evidence="10 11" key="1">
    <citation type="submission" date="2019-03" db="EMBL/GenBank/DDBJ databases">
        <title>Genomic Encyclopedia of Type Strains, Phase IV (KMG-IV): sequencing the most valuable type-strain genomes for metagenomic binning, comparative biology and taxonomic classification.</title>
        <authorList>
            <person name="Goeker M."/>
        </authorList>
    </citation>
    <scope>NUCLEOTIDE SEQUENCE [LARGE SCALE GENOMIC DNA]</scope>
    <source>
        <strain evidence="10 11">DSM 25082</strain>
    </source>
</reference>
<keyword evidence="4 10" id="KW-0808">Transferase</keyword>
<dbReference type="AlphaFoldDB" id="A0A4R6MVR4"/>
<keyword evidence="7 8" id="KW-0472">Membrane</keyword>
<keyword evidence="6 8" id="KW-1133">Transmembrane helix</keyword>
<protein>
    <submittedName>
        <fullName evidence="10">Dolichyl-phosphate-mannose-protein mannosyltransferase</fullName>
    </submittedName>
</protein>
<feature type="transmembrane region" description="Helical" evidence="8">
    <location>
        <begin position="296"/>
        <end position="314"/>
    </location>
</feature>
<feature type="transmembrane region" description="Helical" evidence="8">
    <location>
        <begin position="320"/>
        <end position="337"/>
    </location>
</feature>
<evidence type="ECO:0000313" key="10">
    <source>
        <dbReference type="EMBL" id="TDP06561.1"/>
    </source>
</evidence>
<gene>
    <name evidence="10" type="ORF">DFR39_10829</name>
</gene>
<dbReference type="Proteomes" id="UP000295357">
    <property type="component" value="Unassembled WGS sequence"/>
</dbReference>
<accession>A0A4R6MVR4</accession>
<keyword evidence="11" id="KW-1185">Reference proteome</keyword>
<name>A0A4R6MVR4_9BURK</name>
<feature type="transmembrane region" description="Helical" evidence="8">
    <location>
        <begin position="266"/>
        <end position="284"/>
    </location>
</feature>
<keyword evidence="2" id="KW-1003">Cell membrane</keyword>
<comment type="caution">
    <text evidence="10">The sequence shown here is derived from an EMBL/GenBank/DDBJ whole genome shotgun (WGS) entry which is preliminary data.</text>
</comment>
<dbReference type="RefSeq" id="WP_133604647.1">
    <property type="nucleotide sequence ID" value="NZ_JAUFPJ010000009.1"/>
</dbReference>
<keyword evidence="5 8" id="KW-0812">Transmembrane</keyword>
<evidence type="ECO:0000256" key="1">
    <source>
        <dbReference type="ARBA" id="ARBA00004651"/>
    </source>
</evidence>
<dbReference type="PANTHER" id="PTHR33908:SF11">
    <property type="entry name" value="MEMBRANE PROTEIN"/>
    <property type="match status" value="1"/>
</dbReference>
<proteinExistence type="predicted"/>
<evidence type="ECO:0000256" key="2">
    <source>
        <dbReference type="ARBA" id="ARBA00022475"/>
    </source>
</evidence>
<comment type="subcellular location">
    <subcellularLocation>
        <location evidence="1">Cell membrane</location>
        <topology evidence="1">Multi-pass membrane protein</topology>
    </subcellularLocation>
</comment>
<feature type="transmembrane region" description="Helical" evidence="8">
    <location>
        <begin position="21"/>
        <end position="44"/>
    </location>
</feature>
<feature type="transmembrane region" description="Helical" evidence="8">
    <location>
        <begin position="171"/>
        <end position="198"/>
    </location>
</feature>
<dbReference type="GO" id="GO:0009103">
    <property type="term" value="P:lipopolysaccharide biosynthetic process"/>
    <property type="evidence" value="ECO:0007669"/>
    <property type="project" value="UniProtKB-ARBA"/>
</dbReference>
<dbReference type="PANTHER" id="PTHR33908">
    <property type="entry name" value="MANNOSYLTRANSFERASE YKCB-RELATED"/>
    <property type="match status" value="1"/>
</dbReference>
<evidence type="ECO:0000313" key="11">
    <source>
        <dbReference type="Proteomes" id="UP000295357"/>
    </source>
</evidence>
<evidence type="ECO:0000256" key="4">
    <source>
        <dbReference type="ARBA" id="ARBA00022679"/>
    </source>
</evidence>
<feature type="transmembrane region" description="Helical" evidence="8">
    <location>
        <begin position="118"/>
        <end position="134"/>
    </location>
</feature>
<keyword evidence="3 10" id="KW-0328">Glycosyltransferase</keyword>
<feature type="transmembrane region" description="Helical" evidence="8">
    <location>
        <begin position="344"/>
        <end position="362"/>
    </location>
</feature>
<dbReference type="GO" id="GO:0005886">
    <property type="term" value="C:plasma membrane"/>
    <property type="evidence" value="ECO:0007669"/>
    <property type="project" value="UniProtKB-SubCell"/>
</dbReference>
<evidence type="ECO:0000256" key="8">
    <source>
        <dbReference type="SAM" id="Phobius"/>
    </source>
</evidence>
<dbReference type="EMBL" id="SNXE01000008">
    <property type="protein sequence ID" value="TDP06561.1"/>
    <property type="molecule type" value="Genomic_DNA"/>
</dbReference>
<dbReference type="OrthoDB" id="9151385at2"/>
<evidence type="ECO:0000256" key="5">
    <source>
        <dbReference type="ARBA" id="ARBA00022692"/>
    </source>
</evidence>
<dbReference type="InterPro" id="IPR038731">
    <property type="entry name" value="RgtA/B/C-like"/>
</dbReference>
<organism evidence="10 11">
    <name type="scientific">Roseateles asaccharophilus</name>
    <dbReference type="NCBI Taxonomy" id="582607"/>
    <lineage>
        <taxon>Bacteria</taxon>
        <taxon>Pseudomonadati</taxon>
        <taxon>Pseudomonadota</taxon>
        <taxon>Betaproteobacteria</taxon>
        <taxon>Burkholderiales</taxon>
        <taxon>Sphaerotilaceae</taxon>
        <taxon>Roseateles</taxon>
    </lineage>
</organism>